<evidence type="ECO:0000313" key="2">
    <source>
        <dbReference type="EMBL" id="KQJ88998.1"/>
    </source>
</evidence>
<feature type="region of interest" description="Disordered" evidence="1">
    <location>
        <begin position="38"/>
        <end position="60"/>
    </location>
</feature>
<dbReference type="AlphaFoldDB" id="I1IMM9"/>
<dbReference type="OMA" id="VVVMHQF"/>
<reference evidence="3" key="3">
    <citation type="submission" date="2018-08" db="UniProtKB">
        <authorList>
            <consortium name="EnsemblPlants"/>
        </authorList>
    </citation>
    <scope>IDENTIFICATION</scope>
    <source>
        <strain evidence="3">cv. Bd21</strain>
    </source>
</reference>
<dbReference type="InParanoid" id="I1IMM9"/>
<dbReference type="EMBL" id="CM000883">
    <property type="protein sequence ID" value="KQJ88998.1"/>
    <property type="molecule type" value="Genomic_DNA"/>
</dbReference>
<dbReference type="Gramene" id="KQJ88998">
    <property type="protein sequence ID" value="KQJ88998"/>
    <property type="gene ID" value="BRADI_4g22653v3"/>
</dbReference>
<accession>I1IMM9</accession>
<proteinExistence type="predicted"/>
<evidence type="ECO:0000313" key="3">
    <source>
        <dbReference type="EnsemblPlants" id="KQJ88998"/>
    </source>
</evidence>
<feature type="compositionally biased region" description="Basic and acidic residues" evidence="1">
    <location>
        <begin position="42"/>
        <end position="60"/>
    </location>
</feature>
<dbReference type="FunCoup" id="I1IMM9">
    <property type="interactions" value="151"/>
</dbReference>
<sequence>MVLGMNCFGSHGAAGRKISPASKQLGAEVQDQKVVIQEEASAEAKREGGDQVKVGEKEEGKKSGAPILMYHFPFHSRPGLL</sequence>
<gene>
    <name evidence="2" type="ORF">BRADI_4g22653v3</name>
</gene>
<evidence type="ECO:0000256" key="1">
    <source>
        <dbReference type="SAM" id="MobiDB-lite"/>
    </source>
</evidence>
<dbReference type="eggNOG" id="ENOG502R3TZ">
    <property type="taxonomic scope" value="Eukaryota"/>
</dbReference>
<name>I1IMM9_BRADI</name>
<protein>
    <submittedName>
        <fullName evidence="2 3">Uncharacterized protein</fullName>
    </submittedName>
</protein>
<organism evidence="3">
    <name type="scientific">Brachypodium distachyon</name>
    <name type="common">Purple false brome</name>
    <name type="synonym">Trachynia distachya</name>
    <dbReference type="NCBI Taxonomy" id="15368"/>
    <lineage>
        <taxon>Eukaryota</taxon>
        <taxon>Viridiplantae</taxon>
        <taxon>Streptophyta</taxon>
        <taxon>Embryophyta</taxon>
        <taxon>Tracheophyta</taxon>
        <taxon>Spermatophyta</taxon>
        <taxon>Magnoliopsida</taxon>
        <taxon>Liliopsida</taxon>
        <taxon>Poales</taxon>
        <taxon>Poaceae</taxon>
        <taxon>BOP clade</taxon>
        <taxon>Pooideae</taxon>
        <taxon>Stipodae</taxon>
        <taxon>Brachypodieae</taxon>
        <taxon>Brachypodium</taxon>
    </lineage>
</organism>
<reference evidence="2 3" key="1">
    <citation type="journal article" date="2010" name="Nature">
        <title>Genome sequencing and analysis of the model grass Brachypodium distachyon.</title>
        <authorList>
            <consortium name="International Brachypodium Initiative"/>
        </authorList>
    </citation>
    <scope>NUCLEOTIDE SEQUENCE [LARGE SCALE GENOMIC DNA]</scope>
    <source>
        <strain evidence="2 3">Bd21</strain>
    </source>
</reference>
<evidence type="ECO:0000313" key="4">
    <source>
        <dbReference type="Proteomes" id="UP000008810"/>
    </source>
</evidence>
<dbReference type="OrthoDB" id="643347at2759"/>
<reference evidence="2" key="2">
    <citation type="submission" date="2017-06" db="EMBL/GenBank/DDBJ databases">
        <title>WGS assembly of Brachypodium distachyon.</title>
        <authorList>
            <consortium name="The International Brachypodium Initiative"/>
            <person name="Lucas S."/>
            <person name="Harmon-Smith M."/>
            <person name="Lail K."/>
            <person name="Tice H."/>
            <person name="Grimwood J."/>
            <person name="Bruce D."/>
            <person name="Barry K."/>
            <person name="Shu S."/>
            <person name="Lindquist E."/>
            <person name="Wang M."/>
            <person name="Pitluck S."/>
            <person name="Vogel J.P."/>
            <person name="Garvin D.F."/>
            <person name="Mockler T.C."/>
            <person name="Schmutz J."/>
            <person name="Rokhsar D."/>
            <person name="Bevan M.W."/>
        </authorList>
    </citation>
    <scope>NUCLEOTIDE SEQUENCE</scope>
    <source>
        <strain evidence="2">Bd21</strain>
    </source>
</reference>
<dbReference type="EnsemblPlants" id="KQJ88998">
    <property type="protein sequence ID" value="KQJ88998"/>
    <property type="gene ID" value="BRADI_4g22653v3"/>
</dbReference>
<dbReference type="HOGENOM" id="CLU_2403156_0_0_1"/>
<keyword evidence="4" id="KW-1185">Reference proteome</keyword>
<dbReference type="Proteomes" id="UP000008810">
    <property type="component" value="Chromosome 4"/>
</dbReference>